<name>A0ABX8CGD2_9NOCA</name>
<accession>A0ABX8CGD2</accession>
<sequence length="270" mass="29144">MSQTEDSANGFFDIQGKGFVPLEAARGPWGQDTIGGQGLTALVARELERGCPFEAAGCRLTIDFVKMTTFDSISARAKLVRSSTRVALVHLELVQSNQVAVRASGLFIRPRDDDRAAGRAWTPAAEFSRPDAVDSDGDTTPPMLSSADHPHDWSADFADHRNNARKRMWTRTMVPAVRGEKATPFIRVATLAEATSFITNWDGDSVPFINVDVTMNLFRMPGSDGLGLESNGQHAADGIAIGSANLYDEYGTLGVSSVTAVANTQQQVHF</sequence>
<dbReference type="Pfam" id="PF20789">
    <property type="entry name" value="4HBT_3C"/>
    <property type="match status" value="1"/>
</dbReference>
<dbReference type="Gene3D" id="2.40.160.210">
    <property type="entry name" value="Acyl-CoA thioesterase, double hotdog domain"/>
    <property type="match status" value="1"/>
</dbReference>
<evidence type="ECO:0000256" key="1">
    <source>
        <dbReference type="SAM" id="MobiDB-lite"/>
    </source>
</evidence>
<dbReference type="RefSeq" id="WP_213555052.1">
    <property type="nucleotide sequence ID" value="NZ_JBHZDI010000080.1"/>
</dbReference>
<protein>
    <submittedName>
        <fullName evidence="4">Thioesterase family protein</fullName>
    </submittedName>
</protein>
<evidence type="ECO:0000259" key="2">
    <source>
        <dbReference type="Pfam" id="PF13622"/>
    </source>
</evidence>
<feature type="domain" description="Acyl-CoA thioesterase-like C-terminal" evidence="3">
    <location>
        <begin position="134"/>
        <end position="253"/>
    </location>
</feature>
<gene>
    <name evidence="4" type="ORF">KHQ06_21285</name>
</gene>
<feature type="domain" description="Acyl-CoA thioesterase-like N-terminal HotDog" evidence="2">
    <location>
        <begin position="27"/>
        <end position="107"/>
    </location>
</feature>
<feature type="region of interest" description="Disordered" evidence="1">
    <location>
        <begin position="119"/>
        <end position="154"/>
    </location>
</feature>
<dbReference type="InterPro" id="IPR049449">
    <property type="entry name" value="TesB_ACOT8-like_N"/>
</dbReference>
<organism evidence="4 5">
    <name type="scientific">Nocardia tengchongensis</name>
    <dbReference type="NCBI Taxonomy" id="2055889"/>
    <lineage>
        <taxon>Bacteria</taxon>
        <taxon>Bacillati</taxon>
        <taxon>Actinomycetota</taxon>
        <taxon>Actinomycetes</taxon>
        <taxon>Mycobacteriales</taxon>
        <taxon>Nocardiaceae</taxon>
        <taxon>Nocardia</taxon>
    </lineage>
</organism>
<reference evidence="4 5" key="1">
    <citation type="submission" date="2021-04" db="EMBL/GenBank/DDBJ databases">
        <title>Nocardia tengchongensis.</title>
        <authorList>
            <person name="Zhuang k."/>
            <person name="Ran Y."/>
            <person name="Li W."/>
        </authorList>
    </citation>
    <scope>NUCLEOTIDE SEQUENCE [LARGE SCALE GENOMIC DNA]</scope>
    <source>
        <strain evidence="4 5">CFH S0057</strain>
    </source>
</reference>
<dbReference type="EMBL" id="CP074371">
    <property type="protein sequence ID" value="QVI19016.1"/>
    <property type="molecule type" value="Genomic_DNA"/>
</dbReference>
<dbReference type="Proteomes" id="UP000683310">
    <property type="component" value="Chromosome"/>
</dbReference>
<evidence type="ECO:0000313" key="5">
    <source>
        <dbReference type="Proteomes" id="UP000683310"/>
    </source>
</evidence>
<dbReference type="Pfam" id="PF13622">
    <property type="entry name" value="4HBT_3"/>
    <property type="match status" value="1"/>
</dbReference>
<keyword evidence="5" id="KW-1185">Reference proteome</keyword>
<dbReference type="InterPro" id="IPR049450">
    <property type="entry name" value="ACOT8-like_C"/>
</dbReference>
<dbReference type="InterPro" id="IPR042171">
    <property type="entry name" value="Acyl-CoA_hotdog"/>
</dbReference>
<proteinExistence type="predicted"/>
<evidence type="ECO:0000259" key="3">
    <source>
        <dbReference type="Pfam" id="PF20789"/>
    </source>
</evidence>
<evidence type="ECO:0000313" key="4">
    <source>
        <dbReference type="EMBL" id="QVI19016.1"/>
    </source>
</evidence>